<reference evidence="3" key="5">
    <citation type="submission" date="2018-04" db="UniProtKB">
        <authorList>
            <consortium name="EnsemblFungi"/>
        </authorList>
    </citation>
    <scope>IDENTIFICATION</scope>
    <source>
        <strain evidence="3">R3-111a-1</strain>
    </source>
</reference>
<reference evidence="2" key="3">
    <citation type="submission" date="2010-09" db="EMBL/GenBank/DDBJ databases">
        <title>Annotation of Gaeumannomyces graminis var. tritici R3-111a-1.</title>
        <authorList>
            <consortium name="The Broad Institute Genome Sequencing Platform"/>
            <person name="Ma L.-J."/>
            <person name="Dead R."/>
            <person name="Young S.K."/>
            <person name="Zeng Q."/>
            <person name="Gargeya S."/>
            <person name="Fitzgerald M."/>
            <person name="Haas B."/>
            <person name="Abouelleil A."/>
            <person name="Alvarado L."/>
            <person name="Arachchi H.M."/>
            <person name="Berlin A."/>
            <person name="Brown A."/>
            <person name="Chapman S.B."/>
            <person name="Chen Z."/>
            <person name="Dunbar C."/>
            <person name="Freedman E."/>
            <person name="Gearin G."/>
            <person name="Gellesch M."/>
            <person name="Goldberg J."/>
            <person name="Griggs A."/>
            <person name="Gujja S."/>
            <person name="Heiman D."/>
            <person name="Howarth C."/>
            <person name="Larson L."/>
            <person name="Lui A."/>
            <person name="MacDonald P.J.P."/>
            <person name="Mehta T."/>
            <person name="Montmayeur A."/>
            <person name="Murphy C."/>
            <person name="Neiman D."/>
            <person name="Pearson M."/>
            <person name="Priest M."/>
            <person name="Roberts A."/>
            <person name="Saif S."/>
            <person name="Shea T."/>
            <person name="Shenoy N."/>
            <person name="Sisk P."/>
            <person name="Stolte C."/>
            <person name="Sykes S."/>
            <person name="Yandava C."/>
            <person name="Wortman J."/>
            <person name="Nusbaum C."/>
            <person name="Birren B."/>
        </authorList>
    </citation>
    <scope>NUCLEOTIDE SEQUENCE</scope>
    <source>
        <strain evidence="2">R3-111a-1</strain>
    </source>
</reference>
<reference evidence="4" key="1">
    <citation type="submission" date="2010-07" db="EMBL/GenBank/DDBJ databases">
        <title>The genome sequence of Gaeumannomyces graminis var. tritici strain R3-111a-1.</title>
        <authorList>
            <consortium name="The Broad Institute Genome Sequencing Platform"/>
            <person name="Ma L.-J."/>
            <person name="Dead R."/>
            <person name="Young S."/>
            <person name="Zeng Q."/>
            <person name="Koehrsen M."/>
            <person name="Alvarado L."/>
            <person name="Berlin A."/>
            <person name="Chapman S.B."/>
            <person name="Chen Z."/>
            <person name="Freedman E."/>
            <person name="Gellesch M."/>
            <person name="Goldberg J."/>
            <person name="Griggs A."/>
            <person name="Gujja S."/>
            <person name="Heilman E.R."/>
            <person name="Heiman D."/>
            <person name="Hepburn T."/>
            <person name="Howarth C."/>
            <person name="Jen D."/>
            <person name="Larson L."/>
            <person name="Mehta T."/>
            <person name="Neiman D."/>
            <person name="Pearson M."/>
            <person name="Roberts A."/>
            <person name="Saif S."/>
            <person name="Shea T."/>
            <person name="Shenoy N."/>
            <person name="Sisk P."/>
            <person name="Stolte C."/>
            <person name="Sykes S."/>
            <person name="Walk T."/>
            <person name="White J."/>
            <person name="Yandava C."/>
            <person name="Haas B."/>
            <person name="Nusbaum C."/>
            <person name="Birren B."/>
        </authorList>
    </citation>
    <scope>NUCLEOTIDE SEQUENCE [LARGE SCALE GENOMIC DNA]</scope>
    <source>
        <strain evidence="4">R3-111a-1</strain>
    </source>
</reference>
<protein>
    <recommendedName>
        <fullName evidence="5">Argonaute siRNA chaperone complex subunit Arb1</fullName>
    </recommendedName>
</protein>
<dbReference type="GeneID" id="20349544"/>
<reference evidence="2" key="2">
    <citation type="submission" date="2010-07" db="EMBL/GenBank/DDBJ databases">
        <authorList>
            <consortium name="The Broad Institute Genome Sequencing Platform"/>
            <consortium name="Broad Institute Genome Sequencing Center for Infectious Disease"/>
            <person name="Ma L.-J."/>
            <person name="Dead R."/>
            <person name="Young S."/>
            <person name="Zeng Q."/>
            <person name="Koehrsen M."/>
            <person name="Alvarado L."/>
            <person name="Berlin A."/>
            <person name="Chapman S.B."/>
            <person name="Chen Z."/>
            <person name="Freedman E."/>
            <person name="Gellesch M."/>
            <person name="Goldberg J."/>
            <person name="Griggs A."/>
            <person name="Gujja S."/>
            <person name="Heilman E.R."/>
            <person name="Heiman D."/>
            <person name="Hepburn T."/>
            <person name="Howarth C."/>
            <person name="Jen D."/>
            <person name="Larson L."/>
            <person name="Mehta T."/>
            <person name="Neiman D."/>
            <person name="Pearson M."/>
            <person name="Roberts A."/>
            <person name="Saif S."/>
            <person name="Shea T."/>
            <person name="Shenoy N."/>
            <person name="Sisk P."/>
            <person name="Stolte C."/>
            <person name="Sykes S."/>
            <person name="Walk T."/>
            <person name="White J."/>
            <person name="Yandava C."/>
            <person name="Haas B."/>
            <person name="Nusbaum C."/>
            <person name="Birren B."/>
        </authorList>
    </citation>
    <scope>NUCLEOTIDE SEQUENCE</scope>
    <source>
        <strain evidence="2">R3-111a-1</strain>
    </source>
</reference>
<sequence length="568" mass="61668">MANSIDNVKPCAEGDGQLTANGTGTDKDGIQRGCASADASVDIEAEHRNSNQNRPENASVNSGPNPPASDSGQGEAPPAPEGAAEDAKLDAAATVGGEPGTAVAEKKKKKKKPRNRNSRAPTALNKFRGTGFEENFADPPMTPAEYQEELILYDPRIEESIRRFRGRRRLDSTRTYMFNRYLNLGGIDTSQRQFQGFCGVTPNEDDPLTTQEQRLVASNDVIHRRGDDSRYYDPEDEGGWEVDFTGVVSSFLSRTLPHDVAGDPEYITQGIDLILNWLNYLTHHGVCPEHADDLARARQVCLDAKKELPGIGAALAAGMGQFNYACRAVFNLLADQASPWVDRISLDPAVDAAGISWPLVFCATVAMLNPFGADDEARTDMARWASVDPSLAALAAAVTGVDVREQTVEVVEVRAPDNETRLIFGSLRGVHGCATGADAHRAPAVVVVCPAVIEDGWAGEDGEDDADGAPPPLEEFIFDHDQVASRLRPGMKMRLETAEVHHPRFRLKFVTQLIDIVPSFYYFLPQELMVGFKEPVECDRDPGSVDNPGGKAWSGPFMEVYQGGEGDV</sequence>
<dbReference type="OrthoDB" id="435402at2759"/>
<dbReference type="HOGENOM" id="CLU_023193_2_0_1"/>
<feature type="region of interest" description="Disordered" evidence="1">
    <location>
        <begin position="1"/>
        <end position="140"/>
    </location>
</feature>
<feature type="compositionally biased region" description="Polar residues" evidence="1">
    <location>
        <begin position="50"/>
        <end position="71"/>
    </location>
</feature>
<evidence type="ECO:0000313" key="3">
    <source>
        <dbReference type="EnsemblFungi" id="EJT72220"/>
    </source>
</evidence>
<dbReference type="EMBL" id="GL385399">
    <property type="protein sequence ID" value="EJT72220.1"/>
    <property type="molecule type" value="Genomic_DNA"/>
</dbReference>
<accession>J3P6E6</accession>
<dbReference type="STRING" id="644352.J3P6E6"/>
<dbReference type="RefSeq" id="XP_009225194.1">
    <property type="nucleotide sequence ID" value="XM_009226930.1"/>
</dbReference>
<evidence type="ECO:0008006" key="5">
    <source>
        <dbReference type="Google" id="ProtNLM"/>
    </source>
</evidence>
<evidence type="ECO:0000313" key="2">
    <source>
        <dbReference type="EMBL" id="EJT72220.1"/>
    </source>
</evidence>
<dbReference type="VEuPathDB" id="FungiDB:GGTG_09086"/>
<proteinExistence type="predicted"/>
<organism evidence="2">
    <name type="scientific">Gaeumannomyces tritici (strain R3-111a-1)</name>
    <name type="common">Wheat and barley take-all root rot fungus</name>
    <name type="synonym">Gaeumannomyces graminis var. tritici</name>
    <dbReference type="NCBI Taxonomy" id="644352"/>
    <lineage>
        <taxon>Eukaryota</taxon>
        <taxon>Fungi</taxon>
        <taxon>Dikarya</taxon>
        <taxon>Ascomycota</taxon>
        <taxon>Pezizomycotina</taxon>
        <taxon>Sordariomycetes</taxon>
        <taxon>Sordariomycetidae</taxon>
        <taxon>Magnaporthales</taxon>
        <taxon>Magnaporthaceae</taxon>
        <taxon>Gaeumannomyces</taxon>
    </lineage>
</organism>
<dbReference type="AlphaFoldDB" id="J3P6E6"/>
<name>J3P6E6_GAET3</name>
<keyword evidence="4" id="KW-1185">Reference proteome</keyword>
<reference evidence="3" key="4">
    <citation type="journal article" date="2015" name="G3 (Bethesda)">
        <title>Genome sequences of three phytopathogenic species of the Magnaporthaceae family of fungi.</title>
        <authorList>
            <person name="Okagaki L.H."/>
            <person name="Nunes C.C."/>
            <person name="Sailsbery J."/>
            <person name="Clay B."/>
            <person name="Brown D."/>
            <person name="John T."/>
            <person name="Oh Y."/>
            <person name="Young N."/>
            <person name="Fitzgerald M."/>
            <person name="Haas B.J."/>
            <person name="Zeng Q."/>
            <person name="Young S."/>
            <person name="Adiconis X."/>
            <person name="Fan L."/>
            <person name="Levin J.Z."/>
            <person name="Mitchell T.K."/>
            <person name="Okubara P.A."/>
            <person name="Farman M.L."/>
            <person name="Kohn L.M."/>
            <person name="Birren B."/>
            <person name="Ma L.-J."/>
            <person name="Dean R.A."/>
        </authorList>
    </citation>
    <scope>NUCLEOTIDE SEQUENCE</scope>
    <source>
        <strain evidence="3">R3-111a-1</strain>
    </source>
</reference>
<evidence type="ECO:0000313" key="4">
    <source>
        <dbReference type="Proteomes" id="UP000006039"/>
    </source>
</evidence>
<dbReference type="eggNOG" id="ENOG502S0TP">
    <property type="taxonomic scope" value="Eukaryota"/>
</dbReference>
<feature type="compositionally biased region" description="Basic residues" evidence="1">
    <location>
        <begin position="106"/>
        <end position="117"/>
    </location>
</feature>
<dbReference type="Pfam" id="PF09692">
    <property type="entry name" value="Arb1"/>
    <property type="match status" value="1"/>
</dbReference>
<dbReference type="InterPro" id="IPR018606">
    <property type="entry name" value="Arb1"/>
</dbReference>
<evidence type="ECO:0000256" key="1">
    <source>
        <dbReference type="SAM" id="MobiDB-lite"/>
    </source>
</evidence>
<gene>
    <name evidence="3" type="primary">20349544</name>
    <name evidence="2" type="ORF">GGTG_09086</name>
</gene>
<dbReference type="GO" id="GO:0031047">
    <property type="term" value="P:regulatory ncRNA-mediated gene silencing"/>
    <property type="evidence" value="ECO:0007669"/>
    <property type="project" value="InterPro"/>
</dbReference>
<dbReference type="EnsemblFungi" id="EJT72220">
    <property type="protein sequence ID" value="EJT72220"/>
    <property type="gene ID" value="GGTG_09086"/>
</dbReference>
<dbReference type="GO" id="GO:0033167">
    <property type="term" value="C:ARC complex"/>
    <property type="evidence" value="ECO:0007669"/>
    <property type="project" value="InterPro"/>
</dbReference>
<dbReference type="Proteomes" id="UP000006039">
    <property type="component" value="Unassembled WGS sequence"/>
</dbReference>